<organism evidence="2 3">
    <name type="scientific">Dorcoceras hygrometricum</name>
    <dbReference type="NCBI Taxonomy" id="472368"/>
    <lineage>
        <taxon>Eukaryota</taxon>
        <taxon>Viridiplantae</taxon>
        <taxon>Streptophyta</taxon>
        <taxon>Embryophyta</taxon>
        <taxon>Tracheophyta</taxon>
        <taxon>Spermatophyta</taxon>
        <taxon>Magnoliopsida</taxon>
        <taxon>eudicotyledons</taxon>
        <taxon>Gunneridae</taxon>
        <taxon>Pentapetalae</taxon>
        <taxon>asterids</taxon>
        <taxon>lamiids</taxon>
        <taxon>Lamiales</taxon>
        <taxon>Gesneriaceae</taxon>
        <taxon>Didymocarpoideae</taxon>
        <taxon>Trichosporeae</taxon>
        <taxon>Loxocarpinae</taxon>
        <taxon>Dorcoceras</taxon>
    </lineage>
</organism>
<dbReference type="EMBL" id="KV014067">
    <property type="protein sequence ID" value="KZV22817.1"/>
    <property type="molecule type" value="Genomic_DNA"/>
</dbReference>
<feature type="compositionally biased region" description="Polar residues" evidence="1">
    <location>
        <begin position="97"/>
        <end position="106"/>
    </location>
</feature>
<feature type="region of interest" description="Disordered" evidence="1">
    <location>
        <begin position="77"/>
        <end position="106"/>
    </location>
</feature>
<reference evidence="2 3" key="1">
    <citation type="journal article" date="2015" name="Proc. Natl. Acad. Sci. U.S.A.">
        <title>The resurrection genome of Boea hygrometrica: A blueprint for survival of dehydration.</title>
        <authorList>
            <person name="Xiao L."/>
            <person name="Yang G."/>
            <person name="Zhang L."/>
            <person name="Yang X."/>
            <person name="Zhao S."/>
            <person name="Ji Z."/>
            <person name="Zhou Q."/>
            <person name="Hu M."/>
            <person name="Wang Y."/>
            <person name="Chen M."/>
            <person name="Xu Y."/>
            <person name="Jin H."/>
            <person name="Xiao X."/>
            <person name="Hu G."/>
            <person name="Bao F."/>
            <person name="Hu Y."/>
            <person name="Wan P."/>
            <person name="Li L."/>
            <person name="Deng X."/>
            <person name="Kuang T."/>
            <person name="Xiang C."/>
            <person name="Zhu J.K."/>
            <person name="Oliver M.J."/>
            <person name="He Y."/>
        </authorList>
    </citation>
    <scope>NUCLEOTIDE SEQUENCE [LARGE SCALE GENOMIC DNA]</scope>
    <source>
        <strain evidence="3">cv. XS01</strain>
    </source>
</reference>
<accession>A0A2Z7ATY9</accession>
<keyword evidence="3" id="KW-1185">Reference proteome</keyword>
<gene>
    <name evidence="2" type="ORF">F511_12961</name>
</gene>
<evidence type="ECO:0000256" key="1">
    <source>
        <dbReference type="SAM" id="MobiDB-lite"/>
    </source>
</evidence>
<evidence type="ECO:0000313" key="3">
    <source>
        <dbReference type="Proteomes" id="UP000250235"/>
    </source>
</evidence>
<sequence length="161" mass="17941">MVQEYKKLSQSFEEVKAEKESCSHKAELVSSSEMQAALSMLATENDDLRSRSEEMLNENQRLAGIISSWTRSSTSLDKLHGAMKPSGDKTELDYDGSDSSIAETSYNPQLSRTKLQTMNFVKSSTGQPVEAQFVEEKITAKPPIWQGRFCGLGYTATEKSR</sequence>
<dbReference type="AlphaFoldDB" id="A0A2Z7ATY9"/>
<protein>
    <submittedName>
        <fullName evidence="2">Spindle pole body component 110-like</fullName>
    </submittedName>
</protein>
<name>A0A2Z7ATY9_9LAMI</name>
<evidence type="ECO:0000313" key="2">
    <source>
        <dbReference type="EMBL" id="KZV22817.1"/>
    </source>
</evidence>
<dbReference type="Proteomes" id="UP000250235">
    <property type="component" value="Unassembled WGS sequence"/>
</dbReference>
<proteinExistence type="predicted"/>